<protein>
    <submittedName>
        <fullName evidence="1 2">50S ribosomal protein L15</fullName>
    </submittedName>
</protein>
<accession>A0A084VUU0</accession>
<organism evidence="1">
    <name type="scientific">Anopheles sinensis</name>
    <name type="common">Mosquito</name>
    <dbReference type="NCBI Taxonomy" id="74873"/>
    <lineage>
        <taxon>Eukaryota</taxon>
        <taxon>Metazoa</taxon>
        <taxon>Ecdysozoa</taxon>
        <taxon>Arthropoda</taxon>
        <taxon>Hexapoda</taxon>
        <taxon>Insecta</taxon>
        <taxon>Pterygota</taxon>
        <taxon>Neoptera</taxon>
        <taxon>Endopterygota</taxon>
        <taxon>Diptera</taxon>
        <taxon>Nematocera</taxon>
        <taxon>Culicoidea</taxon>
        <taxon>Culicidae</taxon>
        <taxon>Anophelinae</taxon>
        <taxon>Anopheles</taxon>
    </lineage>
</organism>
<dbReference type="GO" id="GO:0005840">
    <property type="term" value="C:ribosome"/>
    <property type="evidence" value="ECO:0007669"/>
    <property type="project" value="UniProtKB-KW"/>
</dbReference>
<dbReference type="Proteomes" id="UP000030765">
    <property type="component" value="Unassembled WGS sequence"/>
</dbReference>
<evidence type="ECO:0000313" key="3">
    <source>
        <dbReference type="Proteomes" id="UP000030765"/>
    </source>
</evidence>
<evidence type="ECO:0000313" key="1">
    <source>
        <dbReference type="EMBL" id="KFB41734.1"/>
    </source>
</evidence>
<keyword evidence="3" id="KW-1185">Reference proteome</keyword>
<evidence type="ECO:0000313" key="2">
    <source>
        <dbReference type="EnsemblMetazoa" id="ASIC009366-PA"/>
    </source>
</evidence>
<dbReference type="EnsemblMetazoa" id="ASIC009366-RA">
    <property type="protein sequence ID" value="ASIC009366-PA"/>
    <property type="gene ID" value="ASIC009366"/>
</dbReference>
<dbReference type="EMBL" id="KE525142">
    <property type="protein sequence ID" value="KFB41734.1"/>
    <property type="molecule type" value="Genomic_DNA"/>
</dbReference>
<sequence length="98" mass="10408">MQPSLGAVQIVVIVYANSSSSVLELFRLAGGKEEKKTPSTLGLINAAFTPKTPRIVLHLFVGQVARASFPASCETTSDGYIRCKTPRCTVAPVATEGR</sequence>
<reference evidence="2" key="2">
    <citation type="submission" date="2020-05" db="UniProtKB">
        <authorList>
            <consortium name="EnsemblMetazoa"/>
        </authorList>
    </citation>
    <scope>IDENTIFICATION</scope>
</reference>
<dbReference type="EMBL" id="ATLV01017017">
    <property type="status" value="NOT_ANNOTATED_CDS"/>
    <property type="molecule type" value="Genomic_DNA"/>
</dbReference>
<name>A0A084VUU0_ANOSI</name>
<keyword evidence="1" id="KW-0687">Ribonucleoprotein</keyword>
<dbReference type="VEuPathDB" id="VectorBase:ASIC009366"/>
<keyword evidence="1" id="KW-0689">Ribosomal protein</keyword>
<proteinExistence type="predicted"/>
<reference evidence="1 3" key="1">
    <citation type="journal article" date="2014" name="BMC Genomics">
        <title>Genome sequence of Anopheles sinensis provides insight into genetics basis of mosquito competence for malaria parasites.</title>
        <authorList>
            <person name="Zhou D."/>
            <person name="Zhang D."/>
            <person name="Ding G."/>
            <person name="Shi L."/>
            <person name="Hou Q."/>
            <person name="Ye Y."/>
            <person name="Xu Y."/>
            <person name="Zhou H."/>
            <person name="Xiong C."/>
            <person name="Li S."/>
            <person name="Yu J."/>
            <person name="Hong S."/>
            <person name="Yu X."/>
            <person name="Zou P."/>
            <person name="Chen C."/>
            <person name="Chang X."/>
            <person name="Wang W."/>
            <person name="Lv Y."/>
            <person name="Sun Y."/>
            <person name="Ma L."/>
            <person name="Shen B."/>
            <person name="Zhu C."/>
        </authorList>
    </citation>
    <scope>NUCLEOTIDE SEQUENCE [LARGE SCALE GENOMIC DNA]</scope>
</reference>
<dbReference type="AlphaFoldDB" id="A0A084VUU0"/>
<gene>
    <name evidence="1" type="ORF">ZHAS_00009366</name>
</gene>